<dbReference type="AlphaFoldDB" id="A0A1M5R179"/>
<keyword evidence="1" id="KW-1133">Transmembrane helix</keyword>
<dbReference type="RefSeq" id="WP_073022117.1">
    <property type="nucleotide sequence ID" value="NZ_FQWF01000022.1"/>
</dbReference>
<accession>A0A1M5R179</accession>
<gene>
    <name evidence="2" type="ORF">SAMN05444372_12211</name>
</gene>
<feature type="transmembrane region" description="Helical" evidence="1">
    <location>
        <begin position="193"/>
        <end position="212"/>
    </location>
</feature>
<evidence type="ECO:0000313" key="2">
    <source>
        <dbReference type="EMBL" id="SHH19790.1"/>
    </source>
</evidence>
<keyword evidence="3" id="KW-1185">Reference proteome</keyword>
<feature type="transmembrane region" description="Helical" evidence="1">
    <location>
        <begin position="34"/>
        <end position="51"/>
    </location>
</feature>
<feature type="transmembrane region" description="Helical" evidence="1">
    <location>
        <begin position="103"/>
        <end position="121"/>
    </location>
</feature>
<dbReference type="Proteomes" id="UP000184020">
    <property type="component" value="Unassembled WGS sequence"/>
</dbReference>
<protein>
    <submittedName>
        <fullName evidence="2">Putative membrane protein</fullName>
    </submittedName>
</protein>
<feature type="transmembrane region" description="Helical" evidence="1">
    <location>
        <begin position="128"/>
        <end position="146"/>
    </location>
</feature>
<dbReference type="PANTHER" id="PTHR39419:SF1">
    <property type="entry name" value="SLL0814 PROTEIN"/>
    <property type="match status" value="1"/>
</dbReference>
<name>A0A1M5R179_9FLAO</name>
<dbReference type="EMBL" id="FQWF01000022">
    <property type="protein sequence ID" value="SHH19790.1"/>
    <property type="molecule type" value="Genomic_DNA"/>
</dbReference>
<dbReference type="OrthoDB" id="9811293at2"/>
<dbReference type="PANTHER" id="PTHR39419">
    <property type="entry name" value="SLL0814 PROTEIN"/>
    <property type="match status" value="1"/>
</dbReference>
<organism evidence="2 3">
    <name type="scientific">Flavobacterium micromati</name>
    <dbReference type="NCBI Taxonomy" id="229205"/>
    <lineage>
        <taxon>Bacteria</taxon>
        <taxon>Pseudomonadati</taxon>
        <taxon>Bacteroidota</taxon>
        <taxon>Flavobacteriia</taxon>
        <taxon>Flavobacteriales</taxon>
        <taxon>Flavobacteriaceae</taxon>
        <taxon>Flavobacterium</taxon>
    </lineage>
</organism>
<dbReference type="Pfam" id="PF04240">
    <property type="entry name" value="Caroten_synth"/>
    <property type="match status" value="1"/>
</dbReference>
<evidence type="ECO:0000313" key="3">
    <source>
        <dbReference type="Proteomes" id="UP000184020"/>
    </source>
</evidence>
<feature type="transmembrane region" description="Helical" evidence="1">
    <location>
        <begin position="63"/>
        <end position="91"/>
    </location>
</feature>
<keyword evidence="1" id="KW-0812">Transmembrane</keyword>
<reference evidence="3" key="1">
    <citation type="submission" date="2016-11" db="EMBL/GenBank/DDBJ databases">
        <authorList>
            <person name="Varghese N."/>
            <person name="Submissions S."/>
        </authorList>
    </citation>
    <scope>NUCLEOTIDE SEQUENCE [LARGE SCALE GENOMIC DNA]</scope>
    <source>
        <strain evidence="3">DSM 17659</strain>
    </source>
</reference>
<feature type="transmembrane region" description="Helical" evidence="1">
    <location>
        <begin position="168"/>
        <end position="186"/>
    </location>
</feature>
<sequence length="213" mass="24552">MLKSISTENRWIGLLLSFYFFGTLGIAFVEYRDFFLPLTPLNLLLTLFVFYKVNNDFSKRFLVLSLIIFIIGYSVEAIGVATGVLFGSYWYGHLFGFKVFETPLLIGVNWLFLSLSTHGVVQYFTKKPLFLIVIPALLMTGLDFFIEPVAMKLGFWDWENSVIPFQNYMMWLATSAIIHAIIYLFQSKINAKISFAIVIAQFIFFGVLYIFIT</sequence>
<dbReference type="STRING" id="229205.SAMN05444372_12211"/>
<proteinExistence type="predicted"/>
<keyword evidence="1" id="KW-0472">Membrane</keyword>
<dbReference type="InterPro" id="IPR007354">
    <property type="entry name" value="CruF-like"/>
</dbReference>
<evidence type="ECO:0000256" key="1">
    <source>
        <dbReference type="SAM" id="Phobius"/>
    </source>
</evidence>
<feature type="transmembrane region" description="Helical" evidence="1">
    <location>
        <begin position="12"/>
        <end position="28"/>
    </location>
</feature>